<name>A0ABR3TVR6_9PEZI</name>
<evidence type="ECO:0000313" key="3">
    <source>
        <dbReference type="Proteomes" id="UP001521184"/>
    </source>
</evidence>
<feature type="chain" id="PRO_5046813206" description="Glycosyltransferase family 25 protein" evidence="1">
    <location>
        <begin position="28"/>
        <end position="373"/>
    </location>
</feature>
<proteinExistence type="predicted"/>
<evidence type="ECO:0008006" key="4">
    <source>
        <dbReference type="Google" id="ProtNLM"/>
    </source>
</evidence>
<protein>
    <recommendedName>
        <fullName evidence="4">Glycosyltransferase family 25 protein</fullName>
    </recommendedName>
</protein>
<accession>A0ABR3TVR6</accession>
<keyword evidence="1" id="KW-0732">Signal</keyword>
<organism evidence="2 3">
    <name type="scientific">Diplodia intermedia</name>
    <dbReference type="NCBI Taxonomy" id="856260"/>
    <lineage>
        <taxon>Eukaryota</taxon>
        <taxon>Fungi</taxon>
        <taxon>Dikarya</taxon>
        <taxon>Ascomycota</taxon>
        <taxon>Pezizomycotina</taxon>
        <taxon>Dothideomycetes</taxon>
        <taxon>Dothideomycetes incertae sedis</taxon>
        <taxon>Botryosphaeriales</taxon>
        <taxon>Botryosphaeriaceae</taxon>
        <taxon>Diplodia</taxon>
    </lineage>
</organism>
<reference evidence="2 3" key="1">
    <citation type="journal article" date="2023" name="Plant Dis.">
        <title>First Report of Diplodia intermedia Causing Canker and Dieback Diseases on Apple Trees in Canada.</title>
        <authorList>
            <person name="Ellouze W."/>
            <person name="Ilyukhin E."/>
            <person name="Sulman M."/>
            <person name="Ali S."/>
        </authorList>
    </citation>
    <scope>NUCLEOTIDE SEQUENCE [LARGE SCALE GENOMIC DNA]</scope>
    <source>
        <strain evidence="2 3">M45-28</strain>
    </source>
</reference>
<dbReference type="EMBL" id="JAKEKT020000018">
    <property type="protein sequence ID" value="KAL1645715.1"/>
    <property type="molecule type" value="Genomic_DNA"/>
</dbReference>
<dbReference type="Proteomes" id="UP001521184">
    <property type="component" value="Unassembled WGS sequence"/>
</dbReference>
<sequence length="373" mass="41699">MEPRFQRLAAALVFLVVALSLWFHAPAVVQPQASAKPPPPFSAGLNYTRLHPANSTLGFGAVLAVSRHNSPRQESLFFASNLTGVDIIVPPQPQWPDGRLDQLRAKHGSRITRGSALAWLGHLNALKWFLDSDRETALIIEDDVDWDIHLRSVQVPLASENLRKLLASDTTYWAGLDQWEILYLGHCGDFFGAKELNSLQHRVYQDDTLLPHRRMHSHTNDFLEKLGLEEGERMVHRSKSPLCTFGYAVTRASARRILTKLAAREPDGGCDAFDVRILEACRDLDYKCYTVNPELFHHVAVPSEIENVNAGTDSKGRLQPQNPTSGTTNIACGARSASFFTKDPATLEYLRKEVGEKGHCLRDPMEQDADKPF</sequence>
<evidence type="ECO:0000313" key="2">
    <source>
        <dbReference type="EMBL" id="KAL1645715.1"/>
    </source>
</evidence>
<evidence type="ECO:0000256" key="1">
    <source>
        <dbReference type="SAM" id="SignalP"/>
    </source>
</evidence>
<comment type="caution">
    <text evidence="2">The sequence shown here is derived from an EMBL/GenBank/DDBJ whole genome shotgun (WGS) entry which is preliminary data.</text>
</comment>
<keyword evidence="3" id="KW-1185">Reference proteome</keyword>
<feature type="signal peptide" evidence="1">
    <location>
        <begin position="1"/>
        <end position="27"/>
    </location>
</feature>
<gene>
    <name evidence="2" type="ORF">SLS58_003599</name>
</gene>